<protein>
    <submittedName>
        <fullName evidence="3">Uncharacterized protein</fullName>
    </submittedName>
</protein>
<evidence type="ECO:0000313" key="3">
    <source>
        <dbReference type="EMBL" id="KAK9818975.1"/>
    </source>
</evidence>
<reference evidence="3 4" key="1">
    <citation type="journal article" date="2024" name="Nat. Commun.">
        <title>Phylogenomics reveals the evolutionary origins of lichenization in chlorophyte algae.</title>
        <authorList>
            <person name="Puginier C."/>
            <person name="Libourel C."/>
            <person name="Otte J."/>
            <person name="Skaloud P."/>
            <person name="Haon M."/>
            <person name="Grisel S."/>
            <person name="Petersen M."/>
            <person name="Berrin J.G."/>
            <person name="Delaux P.M."/>
            <person name="Dal Grande F."/>
            <person name="Keller J."/>
        </authorList>
    </citation>
    <scope>NUCLEOTIDE SEQUENCE [LARGE SCALE GENOMIC DNA]</scope>
    <source>
        <strain evidence="3 4">SAG 2145</strain>
    </source>
</reference>
<feature type="region of interest" description="Disordered" evidence="1">
    <location>
        <begin position="1"/>
        <end position="137"/>
    </location>
</feature>
<accession>A0AAW1QC31</accession>
<dbReference type="Proteomes" id="UP001438707">
    <property type="component" value="Unassembled WGS sequence"/>
</dbReference>
<comment type="caution">
    <text evidence="3">The sequence shown here is derived from an EMBL/GenBank/DDBJ whole genome shotgun (WGS) entry which is preliminary data.</text>
</comment>
<keyword evidence="2" id="KW-0472">Membrane</keyword>
<evidence type="ECO:0000256" key="1">
    <source>
        <dbReference type="SAM" id="MobiDB-lite"/>
    </source>
</evidence>
<feature type="compositionally biased region" description="Low complexity" evidence="1">
    <location>
        <begin position="68"/>
        <end position="81"/>
    </location>
</feature>
<feature type="compositionally biased region" description="Low complexity" evidence="1">
    <location>
        <begin position="107"/>
        <end position="137"/>
    </location>
</feature>
<sequence>MQGQTFPVALDNTSVPSSLVQQSPTAGPSPMRRHLAQSSEFTSDTSAASDDSGDDDDDDDDDDPDIFPPSSSEATSTDTATGMDSSARTVSGSPNGDSPGSSGGIQTTSATSGSARASTNGSSNSGSPAAAPSGSPLTSVLTQPAVSFSSAFFATCNGSYACSTTTGLALSAAWINNSTLLNAAFYGTNASGVDQPPVIVSGLLSIGLRAADGTPADSIPPNSMHALLPLSSKFNASQPLFCIQWAADAALTTKVSESQMLGALVSCPALGPSMYFLAQGIAITSPAAAGLSPSASQQGSSGGARAPAVYSKRPHIPRVSFITYLAAWTLQTFDVAQQERFSDTLANFLPEAHLMVTLVDITAGSVSFATNVDLLDGNRTAAEILANALQVSSDDVVPSASWNASSFSNVQIVQHDNPFYSATEGHGRHRQMSGAGIALIVIGCLLVVSAVAVGSWYGLKWRSKQPQKRAGNYQQYYPDENPFDARSEQSTMYNIPLDRS</sequence>
<keyword evidence="4" id="KW-1185">Reference proteome</keyword>
<keyword evidence="2" id="KW-0812">Transmembrane</keyword>
<dbReference type="AlphaFoldDB" id="A0AAW1QC31"/>
<feature type="transmembrane region" description="Helical" evidence="2">
    <location>
        <begin position="437"/>
        <end position="459"/>
    </location>
</feature>
<feature type="compositionally biased region" description="Low complexity" evidence="1">
    <location>
        <begin position="91"/>
        <end position="100"/>
    </location>
</feature>
<feature type="compositionally biased region" description="Low complexity" evidence="1">
    <location>
        <begin position="38"/>
        <end position="50"/>
    </location>
</feature>
<feature type="compositionally biased region" description="Polar residues" evidence="1">
    <location>
        <begin position="1"/>
        <end position="26"/>
    </location>
</feature>
<evidence type="ECO:0000313" key="4">
    <source>
        <dbReference type="Proteomes" id="UP001438707"/>
    </source>
</evidence>
<dbReference type="EMBL" id="JALJOS010000052">
    <property type="protein sequence ID" value="KAK9818975.1"/>
    <property type="molecule type" value="Genomic_DNA"/>
</dbReference>
<evidence type="ECO:0000256" key="2">
    <source>
        <dbReference type="SAM" id="Phobius"/>
    </source>
</evidence>
<proteinExistence type="predicted"/>
<keyword evidence="2" id="KW-1133">Transmembrane helix</keyword>
<name>A0AAW1QC31_9CHLO</name>
<organism evidence="3 4">
    <name type="scientific">Apatococcus lobatus</name>
    <dbReference type="NCBI Taxonomy" id="904363"/>
    <lineage>
        <taxon>Eukaryota</taxon>
        <taxon>Viridiplantae</taxon>
        <taxon>Chlorophyta</taxon>
        <taxon>core chlorophytes</taxon>
        <taxon>Trebouxiophyceae</taxon>
        <taxon>Chlorellales</taxon>
        <taxon>Chlorellaceae</taxon>
        <taxon>Apatococcus</taxon>
    </lineage>
</organism>
<feature type="compositionally biased region" description="Acidic residues" evidence="1">
    <location>
        <begin position="51"/>
        <end position="65"/>
    </location>
</feature>
<gene>
    <name evidence="3" type="ORF">WJX74_010731</name>
</gene>